<protein>
    <recommendedName>
        <fullName evidence="3">Aspartyl/glutamyl-tRNA(Asn/Gln) amidotransferase subunit C</fullName>
    </recommendedName>
</protein>
<evidence type="ECO:0000313" key="1">
    <source>
        <dbReference type="EMBL" id="OGI71067.1"/>
    </source>
</evidence>
<dbReference type="SUPFAM" id="SSF141000">
    <property type="entry name" value="Glu-tRNAGln amidotransferase C subunit"/>
    <property type="match status" value="1"/>
</dbReference>
<gene>
    <name evidence="1" type="ORF">A3B84_02905</name>
</gene>
<name>A0A1F6VN02_9BACT</name>
<dbReference type="InterPro" id="IPR036113">
    <property type="entry name" value="Asp/Glu-ADT_sf_sub_c"/>
</dbReference>
<dbReference type="Pfam" id="PF02686">
    <property type="entry name" value="GatC"/>
    <property type="match status" value="1"/>
</dbReference>
<dbReference type="EMBL" id="MFTY01000020">
    <property type="protein sequence ID" value="OGI71067.1"/>
    <property type="molecule type" value="Genomic_DNA"/>
</dbReference>
<dbReference type="InterPro" id="IPR003837">
    <property type="entry name" value="GatC"/>
</dbReference>
<comment type="caution">
    <text evidence="1">The sequence shown here is derived from an EMBL/GenBank/DDBJ whole genome shotgun (WGS) entry which is preliminary data.</text>
</comment>
<dbReference type="Proteomes" id="UP000177112">
    <property type="component" value="Unassembled WGS sequence"/>
</dbReference>
<proteinExistence type="predicted"/>
<accession>A0A1F6VN02</accession>
<dbReference type="GO" id="GO:0006450">
    <property type="term" value="P:regulation of translational fidelity"/>
    <property type="evidence" value="ECO:0007669"/>
    <property type="project" value="InterPro"/>
</dbReference>
<dbReference type="NCBIfam" id="TIGR00135">
    <property type="entry name" value="gatC"/>
    <property type="match status" value="1"/>
</dbReference>
<dbReference type="Gene3D" id="1.10.20.60">
    <property type="entry name" value="Glu-tRNAGln amidotransferase C subunit, N-terminal domain"/>
    <property type="match status" value="1"/>
</dbReference>
<organism evidence="1 2">
    <name type="scientific">Candidatus Nomurabacteria bacterium RIFCSPHIGHO2_02_FULL_35_13</name>
    <dbReference type="NCBI Taxonomy" id="1801748"/>
    <lineage>
        <taxon>Bacteria</taxon>
        <taxon>Candidatus Nomuraibacteriota</taxon>
    </lineage>
</organism>
<reference evidence="1 2" key="1">
    <citation type="journal article" date="2016" name="Nat. Commun.">
        <title>Thousands of microbial genomes shed light on interconnected biogeochemical processes in an aquifer system.</title>
        <authorList>
            <person name="Anantharaman K."/>
            <person name="Brown C.T."/>
            <person name="Hug L.A."/>
            <person name="Sharon I."/>
            <person name="Castelle C.J."/>
            <person name="Probst A.J."/>
            <person name="Thomas B.C."/>
            <person name="Singh A."/>
            <person name="Wilkins M.J."/>
            <person name="Karaoz U."/>
            <person name="Brodie E.L."/>
            <person name="Williams K.H."/>
            <person name="Hubbard S.S."/>
            <person name="Banfield J.F."/>
        </authorList>
    </citation>
    <scope>NUCLEOTIDE SEQUENCE [LARGE SCALE GENOMIC DNA]</scope>
</reference>
<dbReference type="STRING" id="1801748.A3B84_02905"/>
<sequence length="90" mass="10514">MEIKDIEDLAELSKIELSDSEKKALLKDLDGILAYVKQIEEVEVKDIKIEYGNKNIWREDEIKLPDFSKDFIIKQFPDSQDGFVKVKKIL</sequence>
<evidence type="ECO:0008006" key="3">
    <source>
        <dbReference type="Google" id="ProtNLM"/>
    </source>
</evidence>
<dbReference type="AlphaFoldDB" id="A0A1F6VN02"/>
<evidence type="ECO:0000313" key="2">
    <source>
        <dbReference type="Proteomes" id="UP000177112"/>
    </source>
</evidence>